<dbReference type="EMBL" id="LRPX01000058">
    <property type="protein sequence ID" value="KXA13899.1"/>
    <property type="molecule type" value="Genomic_DNA"/>
</dbReference>
<dbReference type="Proteomes" id="UP000070617">
    <property type="component" value="Unassembled WGS sequence"/>
</dbReference>
<protein>
    <submittedName>
        <fullName evidence="1">Uncharacterized protein</fullName>
    </submittedName>
</protein>
<evidence type="ECO:0000313" key="1">
    <source>
        <dbReference type="EMBL" id="KXA13899.1"/>
    </source>
</evidence>
<gene>
    <name evidence="1" type="ORF">HMPREF3206_01208</name>
</gene>
<name>A0A133NC88_9FUSO</name>
<dbReference type="STRING" id="134605.HMPREF3206_01208"/>
<proteinExistence type="predicted"/>
<dbReference type="PATRIC" id="fig|134605.3.peg.1191"/>
<keyword evidence="2" id="KW-1185">Reference proteome</keyword>
<accession>A0A133NC88</accession>
<reference evidence="2" key="1">
    <citation type="submission" date="2016-01" db="EMBL/GenBank/DDBJ databases">
        <authorList>
            <person name="Mitreva M."/>
            <person name="Pepin K.H."/>
            <person name="Mihindukulasuriya K.A."/>
            <person name="Fulton R."/>
            <person name="Fronick C."/>
            <person name="O'Laughlin M."/>
            <person name="Miner T."/>
            <person name="Herter B."/>
            <person name="Rosa B.A."/>
            <person name="Cordes M."/>
            <person name="Tomlinson C."/>
            <person name="Wollam A."/>
            <person name="Palsikar V.B."/>
            <person name="Mardis E.R."/>
            <person name="Wilson R.K."/>
        </authorList>
    </citation>
    <scope>NUCLEOTIDE SEQUENCE [LARGE SCALE GENOMIC DNA]</scope>
    <source>
        <strain evidence="2">CMW8396</strain>
    </source>
</reference>
<sequence length="39" mass="4561">MKLPSGQHSSIKISEEKILCSFNNQLKLLKYSIFVFLLY</sequence>
<dbReference type="AlphaFoldDB" id="A0A133NC88"/>
<evidence type="ECO:0000313" key="2">
    <source>
        <dbReference type="Proteomes" id="UP000070617"/>
    </source>
</evidence>
<organism evidence="1 2">
    <name type="scientific">Fusobacterium equinum</name>
    <dbReference type="NCBI Taxonomy" id="134605"/>
    <lineage>
        <taxon>Bacteria</taxon>
        <taxon>Fusobacteriati</taxon>
        <taxon>Fusobacteriota</taxon>
        <taxon>Fusobacteriia</taxon>
        <taxon>Fusobacteriales</taxon>
        <taxon>Fusobacteriaceae</taxon>
        <taxon>Fusobacterium</taxon>
    </lineage>
</organism>
<comment type="caution">
    <text evidence="1">The sequence shown here is derived from an EMBL/GenBank/DDBJ whole genome shotgun (WGS) entry which is preliminary data.</text>
</comment>